<name>A0A1I6C0F2_9BACI</name>
<protein>
    <submittedName>
        <fullName evidence="1">Uncharacterized protein</fullName>
    </submittedName>
</protein>
<sequence length="261" mass="30334">MKQVSFSVSPNQVKKFKSLVDPTLQSKVLRNYILNEYELPEDLSIINKGDKQGLKPEKFHFNEYADERVNELVKQVRSSGYVANRSSLMRHALNQLIEKLTTDNGESVYPADREVRHLNFYFEKGTKDVLSEVVTLKDRNATIERFILQEYKPNDHTGEALDKPLEAEQMRVSIDSEAIEKLDKYVDEIKSNSKEEIKGVNRTALMRDVVNQLINKLSHADARKLVAKKRLDRALDQYEEAFGYKVLREHLTQYIDKNDKK</sequence>
<gene>
    <name evidence="1" type="ORF">SAMN02745910_04669</name>
</gene>
<accession>A0A1I6C0F2</accession>
<evidence type="ECO:0000313" key="1">
    <source>
        <dbReference type="EMBL" id="SFQ86565.1"/>
    </source>
</evidence>
<evidence type="ECO:0000313" key="2">
    <source>
        <dbReference type="Proteomes" id="UP000182762"/>
    </source>
</evidence>
<keyword evidence="2" id="KW-1185">Reference proteome</keyword>
<reference evidence="1 2" key="1">
    <citation type="submission" date="2016-10" db="EMBL/GenBank/DDBJ databases">
        <authorList>
            <person name="Varghese N."/>
            <person name="Submissions S."/>
        </authorList>
    </citation>
    <scope>NUCLEOTIDE SEQUENCE [LARGE SCALE GENOMIC DNA]</scope>
    <source>
        <strain evidence="1 2">DSM 13796</strain>
    </source>
</reference>
<dbReference type="GeneID" id="93713193"/>
<comment type="caution">
    <text evidence="1">The sequence shown here is derived from an EMBL/GenBank/DDBJ whole genome shotgun (WGS) entry which is preliminary data.</text>
</comment>
<dbReference type="Proteomes" id="UP000182762">
    <property type="component" value="Unassembled WGS sequence"/>
</dbReference>
<dbReference type="RefSeq" id="WP_139210438.1">
    <property type="nucleotide sequence ID" value="NZ_FOXX01000019.1"/>
</dbReference>
<dbReference type="EMBL" id="FOXX01000019">
    <property type="protein sequence ID" value="SFQ86565.1"/>
    <property type="molecule type" value="Genomic_DNA"/>
</dbReference>
<proteinExistence type="predicted"/>
<organism evidence="1 2">
    <name type="scientific">Priestia endophytica DSM 13796</name>
    <dbReference type="NCBI Taxonomy" id="1121089"/>
    <lineage>
        <taxon>Bacteria</taxon>
        <taxon>Bacillati</taxon>
        <taxon>Bacillota</taxon>
        <taxon>Bacilli</taxon>
        <taxon>Bacillales</taxon>
        <taxon>Bacillaceae</taxon>
        <taxon>Priestia</taxon>
    </lineage>
</organism>